<evidence type="ECO:0000256" key="17">
    <source>
        <dbReference type="RuleBase" id="RU000461"/>
    </source>
</evidence>
<proteinExistence type="inferred from homology"/>
<evidence type="ECO:0000256" key="5">
    <source>
        <dbReference type="ARBA" id="ARBA00012109"/>
    </source>
</evidence>
<comment type="catalytic activity">
    <reaction evidence="15">
        <text>an organic molecule + reduced [NADPH--hemoprotein reductase] + O2 = an alcohol + oxidized [NADPH--hemoprotein reductase] + H2O + H(+)</text>
        <dbReference type="Rhea" id="RHEA:17149"/>
        <dbReference type="Rhea" id="RHEA-COMP:11964"/>
        <dbReference type="Rhea" id="RHEA-COMP:11965"/>
        <dbReference type="ChEBI" id="CHEBI:15377"/>
        <dbReference type="ChEBI" id="CHEBI:15378"/>
        <dbReference type="ChEBI" id="CHEBI:15379"/>
        <dbReference type="ChEBI" id="CHEBI:30879"/>
        <dbReference type="ChEBI" id="CHEBI:57618"/>
        <dbReference type="ChEBI" id="CHEBI:58210"/>
        <dbReference type="ChEBI" id="CHEBI:142491"/>
        <dbReference type="EC" id="1.14.14.1"/>
    </reaction>
</comment>
<keyword evidence="12 17" id="KW-0503">Monooxygenase</keyword>
<comment type="similarity">
    <text evidence="4 17">Belongs to the cytochrome P450 family.</text>
</comment>
<keyword evidence="11 16" id="KW-0408">Iron</keyword>
<dbReference type="SUPFAM" id="SSF48264">
    <property type="entry name" value="Cytochrome P450"/>
    <property type="match status" value="1"/>
</dbReference>
<dbReference type="GO" id="GO:0016712">
    <property type="term" value="F:oxidoreductase activity, acting on paired donors, with incorporation or reduction of molecular oxygen, reduced flavin or flavoprotein as one donor, and incorporation of one atom of oxygen"/>
    <property type="evidence" value="ECO:0007669"/>
    <property type="project" value="UniProtKB-EC"/>
</dbReference>
<evidence type="ECO:0000256" key="16">
    <source>
        <dbReference type="PIRSR" id="PIRSR602401-1"/>
    </source>
</evidence>
<comment type="function">
    <text evidence="14">Cytochromes P450 are a group of heme-thiolate monooxygenases. In liver microsomes, this enzyme is involved in an NADPH-dependent electron transport pathway. It oxidizes a variety of structurally unrelated compounds, including steroids, fatty acids, and xenobiotics.</text>
</comment>
<dbReference type="PROSITE" id="PS00086">
    <property type="entry name" value="CYTOCHROME_P450"/>
    <property type="match status" value="1"/>
</dbReference>
<name>A0A7L0JZ79_CHATO</name>
<dbReference type="EMBL" id="VXAL01009452">
    <property type="protein sequence ID" value="NXK49931.1"/>
    <property type="molecule type" value="Genomic_DNA"/>
</dbReference>
<dbReference type="GO" id="GO:0006805">
    <property type="term" value="P:xenobiotic metabolic process"/>
    <property type="evidence" value="ECO:0007669"/>
    <property type="project" value="TreeGrafter"/>
</dbReference>
<dbReference type="InterPro" id="IPR002401">
    <property type="entry name" value="Cyt_P450_E_grp-I"/>
</dbReference>
<reference evidence="18 19" key="1">
    <citation type="submission" date="2019-09" db="EMBL/GenBank/DDBJ databases">
        <title>Bird 10,000 Genomes (B10K) Project - Family phase.</title>
        <authorList>
            <person name="Zhang G."/>
        </authorList>
    </citation>
    <scope>NUCLEOTIDE SEQUENCE [LARGE SCALE GENOMIC DNA]</scope>
    <source>
        <strain evidence="18">B10K-DU-011-36</strain>
        <tissue evidence="18">Muscle</tissue>
    </source>
</reference>
<evidence type="ECO:0000256" key="13">
    <source>
        <dbReference type="ARBA" id="ARBA00023136"/>
    </source>
</evidence>
<keyword evidence="19" id="KW-1185">Reference proteome</keyword>
<dbReference type="InterPro" id="IPR008067">
    <property type="entry name" value="Cyt_P450_E_grp-I_CYP2A-like"/>
</dbReference>
<dbReference type="InterPro" id="IPR001128">
    <property type="entry name" value="Cyt_P450"/>
</dbReference>
<dbReference type="PANTHER" id="PTHR24300">
    <property type="entry name" value="CYTOCHROME P450 508A4-RELATED"/>
    <property type="match status" value="1"/>
</dbReference>
<dbReference type="PANTHER" id="PTHR24300:SF356">
    <property type="entry name" value="CYTOCHROME P450 2E1"/>
    <property type="match status" value="1"/>
</dbReference>
<evidence type="ECO:0000313" key="19">
    <source>
        <dbReference type="Proteomes" id="UP000537522"/>
    </source>
</evidence>
<dbReference type="GO" id="GO:0005506">
    <property type="term" value="F:iron ion binding"/>
    <property type="evidence" value="ECO:0007669"/>
    <property type="project" value="InterPro"/>
</dbReference>
<keyword evidence="10 17" id="KW-0560">Oxidoreductase</keyword>
<keyword evidence="8" id="KW-0256">Endoplasmic reticulum</keyword>
<dbReference type="AlphaFoldDB" id="A0A7L0JZ79"/>
<evidence type="ECO:0000256" key="9">
    <source>
        <dbReference type="ARBA" id="ARBA00022848"/>
    </source>
</evidence>
<dbReference type="InterPro" id="IPR036396">
    <property type="entry name" value="Cyt_P450_sf"/>
</dbReference>
<dbReference type="InterPro" id="IPR050182">
    <property type="entry name" value="Cytochrome_P450_fam2"/>
</dbReference>
<evidence type="ECO:0000256" key="12">
    <source>
        <dbReference type="ARBA" id="ARBA00023033"/>
    </source>
</evidence>
<gene>
    <name evidence="18" type="primary">Cyp2c21</name>
    <name evidence="18" type="ORF">CHATOR_R00208</name>
</gene>
<dbReference type="PRINTS" id="PR00463">
    <property type="entry name" value="EP450I"/>
</dbReference>
<accession>A0A7L0JZ79</accession>
<evidence type="ECO:0000256" key="3">
    <source>
        <dbReference type="ARBA" id="ARBA00004406"/>
    </source>
</evidence>
<dbReference type="GO" id="GO:0008392">
    <property type="term" value="F:arachidonate epoxygenase activity"/>
    <property type="evidence" value="ECO:0007669"/>
    <property type="project" value="TreeGrafter"/>
</dbReference>
<keyword evidence="13" id="KW-0472">Membrane</keyword>
<evidence type="ECO:0000256" key="8">
    <source>
        <dbReference type="ARBA" id="ARBA00022824"/>
    </source>
</evidence>
<comment type="cofactor">
    <cofactor evidence="1 16">
        <name>heme</name>
        <dbReference type="ChEBI" id="CHEBI:30413"/>
    </cofactor>
</comment>
<dbReference type="PRINTS" id="PR00385">
    <property type="entry name" value="P450"/>
</dbReference>
<feature type="non-terminal residue" evidence="18">
    <location>
        <position position="494"/>
    </location>
</feature>
<dbReference type="GO" id="GO:0019373">
    <property type="term" value="P:epoxygenase P450 pathway"/>
    <property type="evidence" value="ECO:0007669"/>
    <property type="project" value="TreeGrafter"/>
</dbReference>
<organism evidence="18 19">
    <name type="scientific">Chauna torquata</name>
    <name type="common">Southern screamer</name>
    <dbReference type="NCBI Taxonomy" id="30388"/>
    <lineage>
        <taxon>Eukaryota</taxon>
        <taxon>Metazoa</taxon>
        <taxon>Chordata</taxon>
        <taxon>Craniata</taxon>
        <taxon>Vertebrata</taxon>
        <taxon>Euteleostomi</taxon>
        <taxon>Archelosauria</taxon>
        <taxon>Archosauria</taxon>
        <taxon>Dinosauria</taxon>
        <taxon>Saurischia</taxon>
        <taxon>Theropoda</taxon>
        <taxon>Coelurosauria</taxon>
        <taxon>Aves</taxon>
        <taxon>Neognathae</taxon>
        <taxon>Galloanserae</taxon>
        <taxon>Anseriformes</taxon>
        <taxon>Anhimidae</taxon>
        <taxon>Chauna</taxon>
    </lineage>
</organism>
<comment type="subcellular location">
    <subcellularLocation>
        <location evidence="3">Endoplasmic reticulum membrane</location>
        <topology evidence="3">Peripheral membrane protein</topology>
    </subcellularLocation>
    <subcellularLocation>
        <location evidence="2">Microsome membrane</location>
        <topology evidence="2">Peripheral membrane protein</topology>
    </subcellularLocation>
</comment>
<keyword evidence="6 16" id="KW-0349">Heme</keyword>
<dbReference type="Gene3D" id="1.10.630.10">
    <property type="entry name" value="Cytochrome P450"/>
    <property type="match status" value="1"/>
</dbReference>
<dbReference type="GO" id="GO:0005789">
    <property type="term" value="C:endoplasmic reticulum membrane"/>
    <property type="evidence" value="ECO:0007669"/>
    <property type="project" value="UniProtKB-SubCell"/>
</dbReference>
<evidence type="ECO:0000256" key="2">
    <source>
        <dbReference type="ARBA" id="ARBA00004174"/>
    </source>
</evidence>
<comment type="caution">
    <text evidence="18">The sequence shown here is derived from an EMBL/GenBank/DDBJ whole genome shotgun (WGS) entry which is preliminary data.</text>
</comment>
<evidence type="ECO:0000256" key="6">
    <source>
        <dbReference type="ARBA" id="ARBA00022617"/>
    </source>
</evidence>
<protein>
    <recommendedName>
        <fullName evidence="5">unspecific monooxygenase</fullName>
        <ecNumber evidence="5">1.14.14.1</ecNumber>
    </recommendedName>
</protein>
<evidence type="ECO:0000313" key="18">
    <source>
        <dbReference type="EMBL" id="NXK49931.1"/>
    </source>
</evidence>
<feature type="binding site" description="axial binding residue" evidence="16">
    <location>
        <position position="439"/>
    </location>
    <ligand>
        <name>heme</name>
        <dbReference type="ChEBI" id="CHEBI:30413"/>
    </ligand>
    <ligandPart>
        <name>Fe</name>
        <dbReference type="ChEBI" id="CHEBI:18248"/>
    </ligandPart>
</feature>
<dbReference type="InterPro" id="IPR017972">
    <property type="entry name" value="Cyt_P450_CS"/>
</dbReference>
<keyword evidence="7 16" id="KW-0479">Metal-binding</keyword>
<evidence type="ECO:0000256" key="1">
    <source>
        <dbReference type="ARBA" id="ARBA00001971"/>
    </source>
</evidence>
<dbReference type="FunFam" id="1.10.630.10:FF:000001">
    <property type="entry name" value="Cytochrome P450, family 2"/>
    <property type="match status" value="1"/>
</dbReference>
<feature type="non-terminal residue" evidence="18">
    <location>
        <position position="1"/>
    </location>
</feature>
<dbReference type="PRINTS" id="PR01684">
    <property type="entry name" value="EP450ICYP2A"/>
</dbReference>
<dbReference type="Pfam" id="PF00067">
    <property type="entry name" value="p450"/>
    <property type="match status" value="1"/>
</dbReference>
<dbReference type="GO" id="GO:0020037">
    <property type="term" value="F:heme binding"/>
    <property type="evidence" value="ECO:0007669"/>
    <property type="project" value="InterPro"/>
</dbReference>
<evidence type="ECO:0000256" key="7">
    <source>
        <dbReference type="ARBA" id="ARBA00022723"/>
    </source>
</evidence>
<evidence type="ECO:0000256" key="10">
    <source>
        <dbReference type="ARBA" id="ARBA00023002"/>
    </source>
</evidence>
<evidence type="ECO:0000256" key="15">
    <source>
        <dbReference type="ARBA" id="ARBA00047827"/>
    </source>
</evidence>
<sequence>MELLGAVTVVLLVCVACLLSFTGWRKRSGKGKMPPGPAPLPIVGNVLQVKPKNLAKTLKKLSEEYGSVFTVHLGSAPVVVLCGHDVVKEALIDRGDEFAARGRMPVGDRANNGLGIIFSNNQAWLQVRRFALTTLRNFGMGKRSIEERIQEEAEHLLEEIVKTKRMPFDPTFMLNCAVSNVICSIVFGKRYDYKDKKFLALMNNMNNIFKLINSYWGQLYQMLPKILYYLPGPHNQVFKECDALKAFVAEEMKMHQATLDPSSPQDFIDCFLNKIQEEKDHPNSPFHTKNLITTTFDLFLAGTETTSTTVRYGLLLLLKYPEIQEKVQEEIDRVIGRSRRPCVADRTQMPYTDAVVHEIQRFISIIPLSVPHAVTKNINFREYVIPKGTTIFPFLGSVLYDSKEFPNPNEFNPGHFLNENGTFRKSEFFIPFSAGKRICPGEGLARMEIFLFMTTILQNFTMKPVVNPEELSITPILSGTANVPAVYQLCALPR</sequence>
<evidence type="ECO:0000256" key="11">
    <source>
        <dbReference type="ARBA" id="ARBA00023004"/>
    </source>
</evidence>
<dbReference type="EC" id="1.14.14.1" evidence="5"/>
<evidence type="ECO:0000256" key="14">
    <source>
        <dbReference type="ARBA" id="ARBA00037347"/>
    </source>
</evidence>
<dbReference type="Proteomes" id="UP000537522">
    <property type="component" value="Unassembled WGS sequence"/>
</dbReference>
<keyword evidence="9" id="KW-0492">Microsome</keyword>
<evidence type="ECO:0000256" key="4">
    <source>
        <dbReference type="ARBA" id="ARBA00010617"/>
    </source>
</evidence>